<dbReference type="AlphaFoldDB" id="A0AA88YH50"/>
<dbReference type="InterPro" id="IPR037448">
    <property type="entry name" value="Zig-8"/>
</dbReference>
<accession>A0AA88YH50</accession>
<dbReference type="InterPro" id="IPR003598">
    <property type="entry name" value="Ig_sub2"/>
</dbReference>
<dbReference type="SUPFAM" id="SSF48726">
    <property type="entry name" value="Immunoglobulin"/>
    <property type="match status" value="2"/>
</dbReference>
<feature type="region of interest" description="Disordered" evidence="1">
    <location>
        <begin position="1"/>
        <end position="51"/>
    </location>
</feature>
<comment type="caution">
    <text evidence="3">The sequence shown here is derived from an EMBL/GenBank/DDBJ whole genome shotgun (WGS) entry which is preliminary data.</text>
</comment>
<reference evidence="3" key="1">
    <citation type="submission" date="2019-08" db="EMBL/GenBank/DDBJ databases">
        <title>The improved chromosome-level genome for the pearl oyster Pinctada fucata martensii using PacBio sequencing and Hi-C.</title>
        <authorList>
            <person name="Zheng Z."/>
        </authorList>
    </citation>
    <scope>NUCLEOTIDE SEQUENCE</scope>
    <source>
        <strain evidence="3">ZZ-2019</strain>
        <tissue evidence="3">Adductor muscle</tissue>
    </source>
</reference>
<gene>
    <name evidence="3" type="ORF">FSP39_003252</name>
</gene>
<dbReference type="PROSITE" id="PS50835">
    <property type="entry name" value="IG_LIKE"/>
    <property type="match status" value="2"/>
</dbReference>
<protein>
    <recommendedName>
        <fullName evidence="2">Ig-like domain-containing protein</fullName>
    </recommendedName>
</protein>
<dbReference type="Proteomes" id="UP001186944">
    <property type="component" value="Unassembled WGS sequence"/>
</dbReference>
<dbReference type="InterPro" id="IPR013098">
    <property type="entry name" value="Ig_I-set"/>
</dbReference>
<evidence type="ECO:0000313" key="4">
    <source>
        <dbReference type="Proteomes" id="UP001186944"/>
    </source>
</evidence>
<feature type="domain" description="Ig-like" evidence="2">
    <location>
        <begin position="88"/>
        <end position="187"/>
    </location>
</feature>
<name>A0AA88YH50_PINIB</name>
<feature type="domain" description="Ig-like" evidence="2">
    <location>
        <begin position="211"/>
        <end position="295"/>
    </location>
</feature>
<dbReference type="InterPro" id="IPR007110">
    <property type="entry name" value="Ig-like_dom"/>
</dbReference>
<dbReference type="Gene3D" id="2.60.40.10">
    <property type="entry name" value="Immunoglobulins"/>
    <property type="match status" value="2"/>
</dbReference>
<sequence>MDNDHIPVYSTKSKIQKIRNRRHQYKTGTKASKQKPPPYEKKRTPDMGVRPGAQEDFVMSDSEYSNCGKKEHVLNSGEYDLNRRYPIPKFLKTNTNVTVHVGETASLLCSIENLGTRAVVWRHLPDVTPLTVKKYVFTNDDKIRIEHEFESQDWRLIISNVQKTNAGEYECQVASRDISFRQQFYLNVLDAVSDKKHYVVEAINIYGPEHVNTGESFEVHCNATGVDFPPDEIDWFINGFKIKTDFDRGVIMDKSVSLKTKSIESTIHIEHARMEDAGDYTCRVSTGLVKTTEVKVLYMDKNNNSKRGMLKLHTNMYMFKEDVYIVHYSARIRAPSGGSERDKTPQWGKKTYT</sequence>
<keyword evidence="4" id="KW-1185">Reference proteome</keyword>
<evidence type="ECO:0000256" key="1">
    <source>
        <dbReference type="SAM" id="MobiDB-lite"/>
    </source>
</evidence>
<dbReference type="EMBL" id="VSWD01000007">
    <property type="protein sequence ID" value="KAK3096784.1"/>
    <property type="molecule type" value="Genomic_DNA"/>
</dbReference>
<proteinExistence type="predicted"/>
<organism evidence="3 4">
    <name type="scientific">Pinctada imbricata</name>
    <name type="common">Atlantic pearl-oyster</name>
    <name type="synonym">Pinctada martensii</name>
    <dbReference type="NCBI Taxonomy" id="66713"/>
    <lineage>
        <taxon>Eukaryota</taxon>
        <taxon>Metazoa</taxon>
        <taxon>Spiralia</taxon>
        <taxon>Lophotrochozoa</taxon>
        <taxon>Mollusca</taxon>
        <taxon>Bivalvia</taxon>
        <taxon>Autobranchia</taxon>
        <taxon>Pteriomorphia</taxon>
        <taxon>Pterioida</taxon>
        <taxon>Pterioidea</taxon>
        <taxon>Pteriidae</taxon>
        <taxon>Pinctada</taxon>
    </lineage>
</organism>
<dbReference type="Pfam" id="PF13927">
    <property type="entry name" value="Ig_3"/>
    <property type="match status" value="1"/>
</dbReference>
<dbReference type="InterPro" id="IPR013783">
    <property type="entry name" value="Ig-like_fold"/>
</dbReference>
<evidence type="ECO:0000259" key="2">
    <source>
        <dbReference type="PROSITE" id="PS50835"/>
    </source>
</evidence>
<dbReference type="SMART" id="SM00409">
    <property type="entry name" value="IG"/>
    <property type="match status" value="2"/>
</dbReference>
<dbReference type="PANTHER" id="PTHR23279">
    <property type="entry name" value="DEFECTIVE PROBOSCIS EXTENSION RESPONSE DPR -RELATED"/>
    <property type="match status" value="1"/>
</dbReference>
<dbReference type="InterPro" id="IPR036179">
    <property type="entry name" value="Ig-like_dom_sf"/>
</dbReference>
<dbReference type="Pfam" id="PF07679">
    <property type="entry name" value="I-set"/>
    <property type="match status" value="1"/>
</dbReference>
<feature type="compositionally biased region" description="Basic residues" evidence="1">
    <location>
        <begin position="14"/>
        <end position="25"/>
    </location>
</feature>
<dbReference type="SMART" id="SM00408">
    <property type="entry name" value="IGc2"/>
    <property type="match status" value="2"/>
</dbReference>
<dbReference type="PANTHER" id="PTHR23279:SF36">
    <property type="entry name" value="DEFECTIVE PROBOSCIS EXTENSION RESPONSE 9, ISOFORM A"/>
    <property type="match status" value="1"/>
</dbReference>
<dbReference type="CDD" id="cd00096">
    <property type="entry name" value="Ig"/>
    <property type="match status" value="1"/>
</dbReference>
<dbReference type="InterPro" id="IPR003599">
    <property type="entry name" value="Ig_sub"/>
</dbReference>
<dbReference type="GO" id="GO:0050808">
    <property type="term" value="P:synapse organization"/>
    <property type="evidence" value="ECO:0007669"/>
    <property type="project" value="TreeGrafter"/>
</dbReference>
<dbReference type="GO" id="GO:0032589">
    <property type="term" value="C:neuron projection membrane"/>
    <property type="evidence" value="ECO:0007669"/>
    <property type="project" value="TreeGrafter"/>
</dbReference>
<evidence type="ECO:0000313" key="3">
    <source>
        <dbReference type="EMBL" id="KAK3096784.1"/>
    </source>
</evidence>